<evidence type="ECO:0000313" key="1">
    <source>
        <dbReference type="EMBL" id="GAA3948818.1"/>
    </source>
</evidence>
<comment type="caution">
    <text evidence="1">The sequence shown here is derived from an EMBL/GenBank/DDBJ whole genome shotgun (WGS) entry which is preliminary data.</text>
</comment>
<dbReference type="RefSeq" id="WP_344820350.1">
    <property type="nucleotide sequence ID" value="NZ_BAABCP010000002.1"/>
</dbReference>
<name>A0ABP7NK31_9MICO</name>
<sequence>MSTHISYETWLFMRRRIEQLEAEVYRLTVDRDHWYAAANYTPEELHEMHMRASQGRDENGAWLWPDGVRTTAR</sequence>
<protein>
    <submittedName>
        <fullName evidence="1">Uncharacterized protein</fullName>
    </submittedName>
</protein>
<proteinExistence type="predicted"/>
<reference evidence="2" key="1">
    <citation type="journal article" date="2019" name="Int. J. Syst. Evol. Microbiol.">
        <title>The Global Catalogue of Microorganisms (GCM) 10K type strain sequencing project: providing services to taxonomists for standard genome sequencing and annotation.</title>
        <authorList>
            <consortium name="The Broad Institute Genomics Platform"/>
            <consortium name="The Broad Institute Genome Sequencing Center for Infectious Disease"/>
            <person name="Wu L."/>
            <person name="Ma J."/>
        </authorList>
    </citation>
    <scope>NUCLEOTIDE SEQUENCE [LARGE SCALE GENOMIC DNA]</scope>
    <source>
        <strain evidence="2">JCM 17024</strain>
    </source>
</reference>
<evidence type="ECO:0000313" key="2">
    <source>
        <dbReference type="Proteomes" id="UP001501591"/>
    </source>
</evidence>
<accession>A0ABP7NK31</accession>
<dbReference type="Proteomes" id="UP001501591">
    <property type="component" value="Unassembled WGS sequence"/>
</dbReference>
<organism evidence="1 2">
    <name type="scientific">Microbacterium soli</name>
    <dbReference type="NCBI Taxonomy" id="446075"/>
    <lineage>
        <taxon>Bacteria</taxon>
        <taxon>Bacillati</taxon>
        <taxon>Actinomycetota</taxon>
        <taxon>Actinomycetes</taxon>
        <taxon>Micrococcales</taxon>
        <taxon>Microbacteriaceae</taxon>
        <taxon>Microbacterium</taxon>
    </lineage>
</organism>
<gene>
    <name evidence="1" type="ORF">GCM10022383_28240</name>
</gene>
<keyword evidence="2" id="KW-1185">Reference proteome</keyword>
<dbReference type="EMBL" id="BAABCP010000002">
    <property type="protein sequence ID" value="GAA3948818.1"/>
    <property type="molecule type" value="Genomic_DNA"/>
</dbReference>